<dbReference type="InterPro" id="IPR004045">
    <property type="entry name" value="Glutathione_S-Trfase_N"/>
</dbReference>
<dbReference type="Pfam" id="PF13409">
    <property type="entry name" value="GST_N_2"/>
    <property type="match status" value="1"/>
</dbReference>
<protein>
    <recommendedName>
        <fullName evidence="1">GST N-terminal domain-containing protein</fullName>
    </recommendedName>
</protein>
<evidence type="ECO:0000259" key="1">
    <source>
        <dbReference type="PROSITE" id="PS50404"/>
    </source>
</evidence>
<dbReference type="Gene3D" id="1.20.1050.10">
    <property type="match status" value="1"/>
</dbReference>
<dbReference type="EMBL" id="JAACJJ010000032">
    <property type="protein sequence ID" value="KAF5317832.1"/>
    <property type="molecule type" value="Genomic_DNA"/>
</dbReference>
<dbReference type="PANTHER" id="PTHR42673:SF4">
    <property type="entry name" value="MALEYLACETOACETATE ISOMERASE"/>
    <property type="match status" value="1"/>
</dbReference>
<dbReference type="AlphaFoldDB" id="A0A8H5EZC0"/>
<dbReference type="SUPFAM" id="SSF47616">
    <property type="entry name" value="GST C-terminal domain-like"/>
    <property type="match status" value="1"/>
</dbReference>
<comment type="caution">
    <text evidence="2">The sequence shown here is derived from an EMBL/GenBank/DDBJ whole genome shotgun (WGS) entry which is preliminary data.</text>
</comment>
<dbReference type="SUPFAM" id="SSF52833">
    <property type="entry name" value="Thioredoxin-like"/>
    <property type="match status" value="1"/>
</dbReference>
<dbReference type="Pfam" id="PF22041">
    <property type="entry name" value="GST_C_7"/>
    <property type="match status" value="1"/>
</dbReference>
<dbReference type="OrthoDB" id="4951845at2759"/>
<dbReference type="PANTHER" id="PTHR42673">
    <property type="entry name" value="MALEYLACETOACETATE ISOMERASE"/>
    <property type="match status" value="1"/>
</dbReference>
<organism evidence="2 3">
    <name type="scientific">Psilocybe cf. subviscida</name>
    <dbReference type="NCBI Taxonomy" id="2480587"/>
    <lineage>
        <taxon>Eukaryota</taxon>
        <taxon>Fungi</taxon>
        <taxon>Dikarya</taxon>
        <taxon>Basidiomycota</taxon>
        <taxon>Agaricomycotina</taxon>
        <taxon>Agaricomycetes</taxon>
        <taxon>Agaricomycetidae</taxon>
        <taxon>Agaricales</taxon>
        <taxon>Agaricineae</taxon>
        <taxon>Strophariaceae</taxon>
        <taxon>Psilocybe</taxon>
    </lineage>
</organism>
<dbReference type="PROSITE" id="PS50404">
    <property type="entry name" value="GST_NTER"/>
    <property type="match status" value="1"/>
</dbReference>
<gene>
    <name evidence="2" type="ORF">D9619_012630</name>
</gene>
<dbReference type="GO" id="GO:0016034">
    <property type="term" value="F:maleylacetoacetate isomerase activity"/>
    <property type="evidence" value="ECO:0007669"/>
    <property type="project" value="TreeGrafter"/>
</dbReference>
<evidence type="ECO:0000313" key="3">
    <source>
        <dbReference type="Proteomes" id="UP000567179"/>
    </source>
</evidence>
<feature type="domain" description="GST N-terminal" evidence="1">
    <location>
        <begin position="8"/>
        <end position="98"/>
    </location>
</feature>
<dbReference type="Gene3D" id="3.40.30.10">
    <property type="entry name" value="Glutaredoxin"/>
    <property type="match status" value="1"/>
</dbReference>
<dbReference type="GO" id="GO:0006749">
    <property type="term" value="P:glutathione metabolic process"/>
    <property type="evidence" value="ECO:0007669"/>
    <property type="project" value="TreeGrafter"/>
</dbReference>
<reference evidence="2 3" key="1">
    <citation type="journal article" date="2020" name="ISME J.">
        <title>Uncovering the hidden diversity of litter-decomposition mechanisms in mushroom-forming fungi.</title>
        <authorList>
            <person name="Floudas D."/>
            <person name="Bentzer J."/>
            <person name="Ahren D."/>
            <person name="Johansson T."/>
            <person name="Persson P."/>
            <person name="Tunlid A."/>
        </authorList>
    </citation>
    <scope>NUCLEOTIDE SEQUENCE [LARGE SCALE GENOMIC DNA]</scope>
    <source>
        <strain evidence="2 3">CBS 101986</strain>
    </source>
</reference>
<dbReference type="GO" id="GO:0004364">
    <property type="term" value="F:glutathione transferase activity"/>
    <property type="evidence" value="ECO:0007669"/>
    <property type="project" value="TreeGrafter"/>
</dbReference>
<keyword evidence="3" id="KW-1185">Reference proteome</keyword>
<name>A0A8H5EZC0_9AGAR</name>
<proteinExistence type="predicted"/>
<dbReference type="InterPro" id="IPR054416">
    <property type="entry name" value="GST_UstS-like_C"/>
</dbReference>
<dbReference type="GO" id="GO:0006559">
    <property type="term" value="P:L-phenylalanine catabolic process"/>
    <property type="evidence" value="ECO:0007669"/>
    <property type="project" value="TreeGrafter"/>
</dbReference>
<accession>A0A8H5EZC0</accession>
<dbReference type="Proteomes" id="UP000567179">
    <property type="component" value="Unassembled WGS sequence"/>
</dbReference>
<dbReference type="InterPro" id="IPR036282">
    <property type="entry name" value="Glutathione-S-Trfase_C_sf"/>
</dbReference>
<sequence>MTITLYDIPSAHPLGAWSPNTWKIRYALNYKNIPYKTEWVEYPNIEARCKELGIRPTIDRPDRTLYTLPAIHDSTTNIYMADSVPIIEYLEKQYPDKPTVFPNDTWGLQLFFDDAMNNHVEPIWPFIVAGVFYILNPASQEYYRRTREKLFKKTLEEIEPKGNEAVDAWAKSKAGFSKIAERYTKRQAQGPFLMGDTVSWADFVLGGELLWYCCALGENSEKWQEIRTWDGGFWGTFFDAMKKYEEVK</sequence>
<dbReference type="InterPro" id="IPR036249">
    <property type="entry name" value="Thioredoxin-like_sf"/>
</dbReference>
<evidence type="ECO:0000313" key="2">
    <source>
        <dbReference type="EMBL" id="KAF5317832.1"/>
    </source>
</evidence>